<organism evidence="2 3">
    <name type="scientific">Actinoallomurus oryzae</name>
    <dbReference type="NCBI Taxonomy" id="502180"/>
    <lineage>
        <taxon>Bacteria</taxon>
        <taxon>Bacillati</taxon>
        <taxon>Actinomycetota</taxon>
        <taxon>Actinomycetes</taxon>
        <taxon>Streptosporangiales</taxon>
        <taxon>Thermomonosporaceae</taxon>
        <taxon>Actinoallomurus</taxon>
    </lineage>
</organism>
<keyword evidence="1" id="KW-0812">Transmembrane</keyword>
<dbReference type="RefSeq" id="WP_345473928.1">
    <property type="nucleotide sequence ID" value="NZ_BAABHF010000050.1"/>
</dbReference>
<name>A0ABP8R150_9ACTN</name>
<evidence type="ECO:0000313" key="3">
    <source>
        <dbReference type="Proteomes" id="UP001500503"/>
    </source>
</evidence>
<keyword evidence="1" id="KW-0472">Membrane</keyword>
<dbReference type="EMBL" id="BAABHF010000050">
    <property type="protein sequence ID" value="GAA4515461.1"/>
    <property type="molecule type" value="Genomic_DNA"/>
</dbReference>
<keyword evidence="1" id="KW-1133">Transmembrane helix</keyword>
<evidence type="ECO:0000313" key="2">
    <source>
        <dbReference type="EMBL" id="GAA4515461.1"/>
    </source>
</evidence>
<evidence type="ECO:0000256" key="1">
    <source>
        <dbReference type="SAM" id="Phobius"/>
    </source>
</evidence>
<accession>A0ABP8R150</accession>
<gene>
    <name evidence="2" type="ORF">GCM10023191_085300</name>
</gene>
<reference evidence="3" key="1">
    <citation type="journal article" date="2019" name="Int. J. Syst. Evol. Microbiol.">
        <title>The Global Catalogue of Microorganisms (GCM) 10K type strain sequencing project: providing services to taxonomists for standard genome sequencing and annotation.</title>
        <authorList>
            <consortium name="The Broad Institute Genomics Platform"/>
            <consortium name="The Broad Institute Genome Sequencing Center for Infectious Disease"/>
            <person name="Wu L."/>
            <person name="Ma J."/>
        </authorList>
    </citation>
    <scope>NUCLEOTIDE SEQUENCE [LARGE SCALE GENOMIC DNA]</scope>
    <source>
        <strain evidence="3">JCM 17933</strain>
    </source>
</reference>
<sequence>MPNGLFEVPVVMLARSAVLTADLRPVVGVIAAVLAAILAGYASWHVTDRIVSRGNRTDRDGF</sequence>
<keyword evidence="3" id="KW-1185">Reference proteome</keyword>
<dbReference type="Proteomes" id="UP001500503">
    <property type="component" value="Unassembled WGS sequence"/>
</dbReference>
<feature type="transmembrane region" description="Helical" evidence="1">
    <location>
        <begin position="26"/>
        <end position="46"/>
    </location>
</feature>
<protein>
    <submittedName>
        <fullName evidence="2">Uncharacterized protein</fullName>
    </submittedName>
</protein>
<comment type="caution">
    <text evidence="2">The sequence shown here is derived from an EMBL/GenBank/DDBJ whole genome shotgun (WGS) entry which is preliminary data.</text>
</comment>
<proteinExistence type="predicted"/>